<dbReference type="OrthoDB" id="3365399at2759"/>
<dbReference type="GO" id="GO:0022857">
    <property type="term" value="F:transmembrane transporter activity"/>
    <property type="evidence" value="ECO:0007669"/>
    <property type="project" value="InterPro"/>
</dbReference>
<feature type="transmembrane region" description="Helical" evidence="6">
    <location>
        <begin position="215"/>
        <end position="233"/>
    </location>
</feature>
<feature type="transmembrane region" description="Helical" evidence="6">
    <location>
        <begin position="396"/>
        <end position="418"/>
    </location>
</feature>
<evidence type="ECO:0000256" key="2">
    <source>
        <dbReference type="ARBA" id="ARBA00022692"/>
    </source>
</evidence>
<feature type="transmembrane region" description="Helical" evidence="6">
    <location>
        <begin position="473"/>
        <end position="492"/>
    </location>
</feature>
<feature type="transmembrane region" description="Helical" evidence="6">
    <location>
        <begin position="439"/>
        <end position="461"/>
    </location>
</feature>
<feature type="transmembrane region" description="Helical" evidence="6">
    <location>
        <begin position="154"/>
        <end position="174"/>
    </location>
</feature>
<dbReference type="FunFam" id="1.20.1250.20:FF:000011">
    <property type="entry name" value="MFS multidrug transporter, putative"/>
    <property type="match status" value="1"/>
</dbReference>
<gene>
    <name evidence="8" type="ORF">EPUL_004078</name>
</gene>
<feature type="transmembrane region" description="Helical" evidence="6">
    <location>
        <begin position="365"/>
        <end position="390"/>
    </location>
</feature>
<reference evidence="8 9" key="1">
    <citation type="submission" date="2017-10" db="EMBL/GenBank/DDBJ databases">
        <title>Development of genomic resources for the powdery mildew, Erysiphe pulchra.</title>
        <authorList>
            <person name="Wadl P.A."/>
            <person name="Mack B.M."/>
            <person name="Moore G."/>
            <person name="Beltz S.B."/>
        </authorList>
    </citation>
    <scope>NUCLEOTIDE SEQUENCE [LARGE SCALE GENOMIC DNA]</scope>
    <source>
        <strain evidence="8">Cflorida</strain>
    </source>
</reference>
<evidence type="ECO:0000313" key="9">
    <source>
        <dbReference type="Proteomes" id="UP000237438"/>
    </source>
</evidence>
<feature type="transmembrane region" description="Helical" evidence="6">
    <location>
        <begin position="539"/>
        <end position="559"/>
    </location>
</feature>
<sequence>MEPSSDNQRSVPSIQAPPILKIKSRTNLEKDDQSSSTHTAKSSFSSKSFERSSMPPLQRVLTLNLDADGENVIGSSLAYESIQASKPDINCRDPLFEVKFSLDDPDNPRSWPRWYRILILMTVAFGSMNVVVHGSGYARSIPSIMEEFGVRDRLLVTMGVSVYLLGIGSGCLLLAPLGEIYGRKRVYTICMFIYCLLFLPGALGKSLPTILAGRFLSAFAGSVMASNSSGTVCDNFTGKHRPLALSFWSLGPLSGFVIGPLTGGFIVEYLHWRWNSWILMMTSVVAWLLLVSIKETYMPVLLRKKAKKLRKETGDSRWWSQYDHDLTGKLGHKAMNLITHSDLIVFQILKTNLSRPFVLAFTEPILWFWNGYITLIYSILYLCFVAYPIVYVEIRGWPQGLTGFGFLGIGVGTIMVIASEPLVRRISSQRQRKATKNDVAAPISITLVCIASILCPLGQLWFAWTSVPATIHWIWPMLATIPFGASICLVLVHGTNYLAEIYGIYAASALSGNVLVRNAIGGLLPLAGPSLYSKLGPQWTGTILGLILIVLIPVPFIFYKYGHIIQAKSPAMKRLHLEMKNQEKLSTAV</sequence>
<feature type="transmembrane region" description="Helical" evidence="6">
    <location>
        <begin position="245"/>
        <end position="266"/>
    </location>
</feature>
<feature type="compositionally biased region" description="Low complexity" evidence="5">
    <location>
        <begin position="34"/>
        <end position="51"/>
    </location>
</feature>
<dbReference type="InterPro" id="IPR011701">
    <property type="entry name" value="MFS"/>
</dbReference>
<keyword evidence="4 6" id="KW-0472">Membrane</keyword>
<evidence type="ECO:0000256" key="4">
    <source>
        <dbReference type="ARBA" id="ARBA00023136"/>
    </source>
</evidence>
<evidence type="ECO:0000256" key="3">
    <source>
        <dbReference type="ARBA" id="ARBA00022989"/>
    </source>
</evidence>
<dbReference type="Gene3D" id="1.20.1250.20">
    <property type="entry name" value="MFS general substrate transporter like domains"/>
    <property type="match status" value="1"/>
</dbReference>
<feature type="region of interest" description="Disordered" evidence="5">
    <location>
        <begin position="1"/>
        <end position="51"/>
    </location>
</feature>
<dbReference type="InterPro" id="IPR020846">
    <property type="entry name" value="MFS_dom"/>
</dbReference>
<evidence type="ECO:0000313" key="8">
    <source>
        <dbReference type="EMBL" id="POS85785.1"/>
    </source>
</evidence>
<dbReference type="PANTHER" id="PTHR23502">
    <property type="entry name" value="MAJOR FACILITATOR SUPERFAMILY"/>
    <property type="match status" value="1"/>
</dbReference>
<dbReference type="PROSITE" id="PS50850">
    <property type="entry name" value="MFS"/>
    <property type="match status" value="1"/>
</dbReference>
<protein>
    <recommendedName>
        <fullName evidence="7">Major facilitator superfamily (MFS) profile domain-containing protein</fullName>
    </recommendedName>
</protein>
<feature type="transmembrane region" description="Helical" evidence="6">
    <location>
        <begin position="504"/>
        <end position="527"/>
    </location>
</feature>
<comment type="caution">
    <text evidence="8">The sequence shown here is derived from an EMBL/GenBank/DDBJ whole genome shotgun (WGS) entry which is preliminary data.</text>
</comment>
<evidence type="ECO:0000256" key="5">
    <source>
        <dbReference type="SAM" id="MobiDB-lite"/>
    </source>
</evidence>
<feature type="non-terminal residue" evidence="8">
    <location>
        <position position="589"/>
    </location>
</feature>
<keyword evidence="9" id="KW-1185">Reference proteome</keyword>
<feature type="transmembrane region" description="Helical" evidence="6">
    <location>
        <begin position="114"/>
        <end position="134"/>
    </location>
</feature>
<dbReference type="EMBL" id="PEDP01000500">
    <property type="protein sequence ID" value="POS85785.1"/>
    <property type="molecule type" value="Genomic_DNA"/>
</dbReference>
<keyword evidence="2 6" id="KW-0812">Transmembrane</keyword>
<dbReference type="InterPro" id="IPR036259">
    <property type="entry name" value="MFS_trans_sf"/>
</dbReference>
<evidence type="ECO:0000256" key="6">
    <source>
        <dbReference type="SAM" id="Phobius"/>
    </source>
</evidence>
<feature type="domain" description="Major facilitator superfamily (MFS) profile" evidence="7">
    <location>
        <begin position="119"/>
        <end position="589"/>
    </location>
</feature>
<proteinExistence type="predicted"/>
<organism evidence="8 9">
    <name type="scientific">Erysiphe pulchra</name>
    <dbReference type="NCBI Taxonomy" id="225359"/>
    <lineage>
        <taxon>Eukaryota</taxon>
        <taxon>Fungi</taxon>
        <taxon>Dikarya</taxon>
        <taxon>Ascomycota</taxon>
        <taxon>Pezizomycotina</taxon>
        <taxon>Leotiomycetes</taxon>
        <taxon>Erysiphales</taxon>
        <taxon>Erysiphaceae</taxon>
        <taxon>Erysiphe</taxon>
    </lineage>
</organism>
<dbReference type="PANTHER" id="PTHR23502:SF12">
    <property type="entry name" value="MULTIDRUG TRANSPORTER, PUTATIVE (AFU_ORTHOLOGUE AFUA_1G06440)-RELATED"/>
    <property type="match status" value="1"/>
</dbReference>
<dbReference type="AlphaFoldDB" id="A0A2S4PUT3"/>
<feature type="compositionally biased region" description="Polar residues" evidence="5">
    <location>
        <begin position="1"/>
        <end position="13"/>
    </location>
</feature>
<accession>A0A2S4PUT3</accession>
<dbReference type="Proteomes" id="UP000237438">
    <property type="component" value="Unassembled WGS sequence"/>
</dbReference>
<dbReference type="GO" id="GO:0005886">
    <property type="term" value="C:plasma membrane"/>
    <property type="evidence" value="ECO:0007669"/>
    <property type="project" value="TreeGrafter"/>
</dbReference>
<dbReference type="SUPFAM" id="SSF103473">
    <property type="entry name" value="MFS general substrate transporter"/>
    <property type="match status" value="1"/>
</dbReference>
<evidence type="ECO:0000256" key="1">
    <source>
        <dbReference type="ARBA" id="ARBA00004141"/>
    </source>
</evidence>
<dbReference type="Pfam" id="PF07690">
    <property type="entry name" value="MFS_1"/>
    <property type="match status" value="1"/>
</dbReference>
<comment type="subcellular location">
    <subcellularLocation>
        <location evidence="1">Membrane</location>
        <topology evidence="1">Multi-pass membrane protein</topology>
    </subcellularLocation>
</comment>
<keyword evidence="3 6" id="KW-1133">Transmembrane helix</keyword>
<feature type="transmembrane region" description="Helical" evidence="6">
    <location>
        <begin position="278"/>
        <end position="302"/>
    </location>
</feature>
<feature type="transmembrane region" description="Helical" evidence="6">
    <location>
        <begin position="186"/>
        <end position="203"/>
    </location>
</feature>
<name>A0A2S4PUT3_9PEZI</name>
<dbReference type="STRING" id="225359.A0A2S4PUT3"/>
<evidence type="ECO:0000259" key="7">
    <source>
        <dbReference type="PROSITE" id="PS50850"/>
    </source>
</evidence>